<dbReference type="SMART" id="SM00387">
    <property type="entry name" value="HATPase_c"/>
    <property type="match status" value="1"/>
</dbReference>
<keyword evidence="4" id="KW-0808">Transferase</keyword>
<evidence type="ECO:0000256" key="11">
    <source>
        <dbReference type="ARBA" id="ARBA00068150"/>
    </source>
</evidence>
<evidence type="ECO:0000256" key="8">
    <source>
        <dbReference type="ARBA" id="ARBA00022840"/>
    </source>
</evidence>
<feature type="modified residue" description="4-aspartylphosphate" evidence="12">
    <location>
        <position position="732"/>
    </location>
</feature>
<keyword evidence="7" id="KW-0378">Hydrolase</keyword>
<gene>
    <name evidence="16" type="ORF">MD535_00365</name>
</gene>
<keyword evidence="3 12" id="KW-0597">Phosphoprotein</keyword>
<evidence type="ECO:0000313" key="16">
    <source>
        <dbReference type="EMBL" id="MCW8344479.1"/>
    </source>
</evidence>
<keyword evidence="13" id="KW-1133">Transmembrane helix</keyword>
<evidence type="ECO:0000256" key="2">
    <source>
        <dbReference type="ARBA" id="ARBA00012438"/>
    </source>
</evidence>
<evidence type="ECO:0000256" key="12">
    <source>
        <dbReference type="PROSITE-ProRule" id="PRU00169"/>
    </source>
</evidence>
<dbReference type="EC" id="2.7.13.3" evidence="2"/>
<dbReference type="FunFam" id="3.30.565.10:FF:000010">
    <property type="entry name" value="Sensor histidine kinase RcsC"/>
    <property type="match status" value="1"/>
</dbReference>
<keyword evidence="13" id="KW-0812">Transmembrane</keyword>
<evidence type="ECO:0000256" key="10">
    <source>
        <dbReference type="ARBA" id="ARBA00064003"/>
    </source>
</evidence>
<dbReference type="PRINTS" id="PR00344">
    <property type="entry name" value="BCTRLSENSOR"/>
</dbReference>
<keyword evidence="6" id="KW-0418">Kinase</keyword>
<comment type="caution">
    <text evidence="16">The sequence shown here is derived from an EMBL/GenBank/DDBJ whole genome shotgun (WGS) entry which is preliminary data.</text>
</comment>
<accession>A0A9X3HUQ2</accession>
<dbReference type="AlphaFoldDB" id="A0A9X3HUQ2"/>
<dbReference type="PROSITE" id="PS50109">
    <property type="entry name" value="HIS_KIN"/>
    <property type="match status" value="1"/>
</dbReference>
<evidence type="ECO:0000256" key="6">
    <source>
        <dbReference type="ARBA" id="ARBA00022777"/>
    </source>
</evidence>
<dbReference type="Pfam" id="PF00512">
    <property type="entry name" value="HisKA"/>
    <property type="match status" value="1"/>
</dbReference>
<dbReference type="PANTHER" id="PTHR45339:SF1">
    <property type="entry name" value="HYBRID SIGNAL TRANSDUCTION HISTIDINE KINASE J"/>
    <property type="match status" value="1"/>
</dbReference>
<dbReference type="Gene3D" id="1.10.287.130">
    <property type="match status" value="1"/>
</dbReference>
<sequence>MWMANHYHAHNIRKTLIAGSAIVLFFLTLFFYTEYKVEQAKSQLTTLKSDILTASNGMLLMRRHEKDFIARVDPEYIEKMQTSYNAMIGQLGDVNVKIIQSGIETDYSNQYALAYIDDYVQSFFSLADLVVMIHGNEHQNGLIDNLREQSLKFGHELIKANNTTLDYTALTMQDLMYQFFSDFDIETLPRLERILKQMESDISKQPQSFALFRAFLEFKFAFYGLQSAYEEFGYTHNEGRHGALRATVHQLETKLNALFDVLPNQIANKISIYDNYRMFATIALIVAIILTLLYVIRQTSILETELITAREHERQANRAKSAFLANMSHEIRTPLNGILGMTEILSDSKLSALQKDYLSTISSSSQTLLMLINDILDLSKIESGHLEICPHTCAIKEVFFDTAALIAPKAQQKGIELAMEIDSTLPNYVKADEQKVRQVLMNLASNAIKFTEAGTITFIASLVKQQANSVTVFLAVKDTGIGIDTNKQAHIFEEFQQEDTSTSQQYGGTGLGLAISSKMITMMGGEIALNSLKGRGSEFSFILSFDTDDQQLTQQTETTVVYVSMKEKPLLIEELNRYGFPSQQITPDSLSSIAISKQTVIIIDDADTYHQYEKIIAQHRVIFLKDNQTHDHYHDFAVSAFITYPLLGARLSNTIKSVLEQEATSEPITSKTTTNISSGSKILIVEDNKVNQQIVTINLNKLGISYLLANDGQEALTIYQQQHQHIGLILMDCMMPVMDGFDATEAIRAYERSHNLAKKHIIALTASVLDDDIQKCFDCGMDDYLPKPFKRDVLIEKLDKQVNILAHT</sequence>
<dbReference type="CDD" id="cd00082">
    <property type="entry name" value="HisKA"/>
    <property type="match status" value="1"/>
</dbReference>
<keyword evidence="5" id="KW-0547">Nucleotide-binding</keyword>
<feature type="domain" description="Histidine kinase" evidence="14">
    <location>
        <begin position="326"/>
        <end position="547"/>
    </location>
</feature>
<evidence type="ECO:0000256" key="1">
    <source>
        <dbReference type="ARBA" id="ARBA00000085"/>
    </source>
</evidence>
<keyword evidence="8 16" id="KW-0067">ATP-binding</keyword>
<dbReference type="GO" id="GO:0000155">
    <property type="term" value="F:phosphorelay sensor kinase activity"/>
    <property type="evidence" value="ECO:0007669"/>
    <property type="project" value="InterPro"/>
</dbReference>
<dbReference type="InterPro" id="IPR004358">
    <property type="entry name" value="Sig_transdc_His_kin-like_C"/>
</dbReference>
<evidence type="ECO:0000259" key="14">
    <source>
        <dbReference type="PROSITE" id="PS50109"/>
    </source>
</evidence>
<dbReference type="InterPro" id="IPR003661">
    <property type="entry name" value="HisK_dim/P_dom"/>
</dbReference>
<dbReference type="EMBL" id="JAKRRY010000001">
    <property type="protein sequence ID" value="MCW8344479.1"/>
    <property type="molecule type" value="Genomic_DNA"/>
</dbReference>
<evidence type="ECO:0000256" key="4">
    <source>
        <dbReference type="ARBA" id="ARBA00022679"/>
    </source>
</evidence>
<organism evidence="16 17">
    <name type="scientific">Vibrio qingdaonensis</name>
    <dbReference type="NCBI Taxonomy" id="2829491"/>
    <lineage>
        <taxon>Bacteria</taxon>
        <taxon>Pseudomonadati</taxon>
        <taxon>Pseudomonadota</taxon>
        <taxon>Gammaproteobacteria</taxon>
        <taxon>Vibrionales</taxon>
        <taxon>Vibrionaceae</taxon>
        <taxon>Vibrio</taxon>
    </lineage>
</organism>
<dbReference type="Gene3D" id="3.40.50.2300">
    <property type="match status" value="1"/>
</dbReference>
<dbReference type="CDD" id="cd16922">
    <property type="entry name" value="HATPase_EvgS-ArcB-TorS-like"/>
    <property type="match status" value="1"/>
</dbReference>
<dbReference type="Proteomes" id="UP001155587">
    <property type="component" value="Unassembled WGS sequence"/>
</dbReference>
<feature type="transmembrane region" description="Helical" evidence="13">
    <location>
        <begin position="12"/>
        <end position="32"/>
    </location>
</feature>
<evidence type="ECO:0000256" key="5">
    <source>
        <dbReference type="ARBA" id="ARBA00022741"/>
    </source>
</evidence>
<dbReference type="GO" id="GO:0016787">
    <property type="term" value="F:hydrolase activity"/>
    <property type="evidence" value="ECO:0007669"/>
    <property type="project" value="UniProtKB-KW"/>
</dbReference>
<keyword evidence="13" id="KW-0472">Membrane</keyword>
<dbReference type="InterPro" id="IPR011006">
    <property type="entry name" value="CheY-like_superfamily"/>
</dbReference>
<dbReference type="PANTHER" id="PTHR45339">
    <property type="entry name" value="HYBRID SIGNAL TRANSDUCTION HISTIDINE KINASE J"/>
    <property type="match status" value="1"/>
</dbReference>
<keyword evidence="9" id="KW-0902">Two-component regulatory system</keyword>
<dbReference type="SUPFAM" id="SSF55874">
    <property type="entry name" value="ATPase domain of HSP90 chaperone/DNA topoisomerase II/histidine kinase"/>
    <property type="match status" value="1"/>
</dbReference>
<feature type="domain" description="Response regulatory" evidence="15">
    <location>
        <begin position="681"/>
        <end position="802"/>
    </location>
</feature>
<proteinExistence type="predicted"/>
<evidence type="ECO:0000256" key="7">
    <source>
        <dbReference type="ARBA" id="ARBA00022801"/>
    </source>
</evidence>
<reference evidence="16" key="1">
    <citation type="submission" date="2022-02" db="EMBL/GenBank/DDBJ databases">
        <title>Vibrio sp. nov, a new bacterium isolated from seawater.</title>
        <authorList>
            <person name="Yuan Y."/>
        </authorList>
    </citation>
    <scope>NUCLEOTIDE SEQUENCE</scope>
    <source>
        <strain evidence="16">ZSDZ65</strain>
    </source>
</reference>
<dbReference type="InterPro" id="IPR036890">
    <property type="entry name" value="HATPase_C_sf"/>
</dbReference>
<comment type="catalytic activity">
    <reaction evidence="1">
        <text>ATP + protein L-histidine = ADP + protein N-phospho-L-histidine.</text>
        <dbReference type="EC" id="2.7.13.3"/>
    </reaction>
</comment>
<evidence type="ECO:0000256" key="13">
    <source>
        <dbReference type="SAM" id="Phobius"/>
    </source>
</evidence>
<dbReference type="FunFam" id="1.10.287.130:FF:000002">
    <property type="entry name" value="Two-component osmosensing histidine kinase"/>
    <property type="match status" value="1"/>
</dbReference>
<dbReference type="CDD" id="cd17546">
    <property type="entry name" value="REC_hyHK_CKI1_RcsC-like"/>
    <property type="match status" value="1"/>
</dbReference>
<dbReference type="Pfam" id="PF00072">
    <property type="entry name" value="Response_reg"/>
    <property type="match status" value="1"/>
</dbReference>
<feature type="transmembrane region" description="Helical" evidence="13">
    <location>
        <begin position="278"/>
        <end position="296"/>
    </location>
</feature>
<keyword evidence="17" id="KW-1185">Reference proteome</keyword>
<dbReference type="InterPro" id="IPR005467">
    <property type="entry name" value="His_kinase_dom"/>
</dbReference>
<evidence type="ECO:0000256" key="3">
    <source>
        <dbReference type="ARBA" id="ARBA00022553"/>
    </source>
</evidence>
<dbReference type="GO" id="GO:0005524">
    <property type="term" value="F:ATP binding"/>
    <property type="evidence" value="ECO:0007669"/>
    <property type="project" value="UniProtKB-KW"/>
</dbReference>
<dbReference type="InterPro" id="IPR003594">
    <property type="entry name" value="HATPase_dom"/>
</dbReference>
<dbReference type="RefSeq" id="WP_265672906.1">
    <property type="nucleotide sequence ID" value="NZ_JAKRRY010000001.1"/>
</dbReference>
<dbReference type="SMART" id="SM00448">
    <property type="entry name" value="REC"/>
    <property type="match status" value="1"/>
</dbReference>
<dbReference type="Gene3D" id="3.30.565.10">
    <property type="entry name" value="Histidine kinase-like ATPase, C-terminal domain"/>
    <property type="match status" value="1"/>
</dbReference>
<evidence type="ECO:0000259" key="15">
    <source>
        <dbReference type="PROSITE" id="PS50110"/>
    </source>
</evidence>
<comment type="subunit">
    <text evidence="10">At low DSF concentrations, interacts with RpfF.</text>
</comment>
<evidence type="ECO:0000256" key="9">
    <source>
        <dbReference type="ARBA" id="ARBA00023012"/>
    </source>
</evidence>
<dbReference type="InterPro" id="IPR001789">
    <property type="entry name" value="Sig_transdc_resp-reg_receiver"/>
</dbReference>
<dbReference type="SUPFAM" id="SSF47384">
    <property type="entry name" value="Homodimeric domain of signal transducing histidine kinase"/>
    <property type="match status" value="1"/>
</dbReference>
<dbReference type="SMART" id="SM00388">
    <property type="entry name" value="HisKA"/>
    <property type="match status" value="1"/>
</dbReference>
<dbReference type="PROSITE" id="PS50110">
    <property type="entry name" value="RESPONSE_REGULATORY"/>
    <property type="match status" value="1"/>
</dbReference>
<dbReference type="Pfam" id="PF02518">
    <property type="entry name" value="HATPase_c"/>
    <property type="match status" value="1"/>
</dbReference>
<dbReference type="SUPFAM" id="SSF52172">
    <property type="entry name" value="CheY-like"/>
    <property type="match status" value="1"/>
</dbReference>
<protein>
    <recommendedName>
        <fullName evidence="11">Sensory/regulatory protein RpfC</fullName>
        <ecNumber evidence="2">2.7.13.3</ecNumber>
    </recommendedName>
</protein>
<name>A0A9X3HUQ2_9VIBR</name>
<dbReference type="InterPro" id="IPR036097">
    <property type="entry name" value="HisK_dim/P_sf"/>
</dbReference>
<evidence type="ECO:0000313" key="17">
    <source>
        <dbReference type="Proteomes" id="UP001155587"/>
    </source>
</evidence>